<sequence>MNITLFIIFGFLIFALLLGILARRGKDMDLEQWTVGGRGFGSILVMILLAGEIYSTSTFLGTSGWAYGIGGPALYGLAYAALGYMFSYWIYPAVWKYGTKHKLVSQADFYVKKYNSPILGVLVSIVGVLALIPFLVLQLKGLGIIVSTTSFGAISPTAAVWIGAIAVTVYVMISGIHGSVWTAIIKDIMIAGVALFLGIYVPIHYFGGLQPMFEAVEAVKPNFLTLPKQGMGASWFISTVILTTLGFFMWPQTFGSAYAAKNARTLRKNAFILPLYGALSVGVLFVGYTAIVHVPGLQGPEMDLALLKLSMQTFDPWFVGVIGAAGLLTALVPGSMILMSSATLLAKNVYKHFVPAATDKQIINLAKILVPILALIAVYFTLTGGNTIVALLLMGYSMVTQLAPAFLTSLMKKNFVTKQGAIAGIIAGIAVVGYTTITKATIGTLFPAFPQVIKDLNVGLIALIINIVIMTAVSLITKTSSTHGEEEMEAA</sequence>
<dbReference type="GO" id="GO:0022857">
    <property type="term" value="F:transmembrane transporter activity"/>
    <property type="evidence" value="ECO:0007669"/>
    <property type="project" value="InterPro"/>
</dbReference>
<feature type="transmembrane region" description="Helical" evidence="8">
    <location>
        <begin position="158"/>
        <end position="176"/>
    </location>
</feature>
<dbReference type="EMBL" id="CP022572">
    <property type="protein sequence ID" value="AZU62167.1"/>
    <property type="molecule type" value="Genomic_DNA"/>
</dbReference>
<evidence type="ECO:0000256" key="3">
    <source>
        <dbReference type="ARBA" id="ARBA00022448"/>
    </source>
</evidence>
<dbReference type="Proteomes" id="UP000282892">
    <property type="component" value="Chromosome"/>
</dbReference>
<feature type="transmembrane region" description="Helical" evidence="8">
    <location>
        <begin position="188"/>
        <end position="207"/>
    </location>
</feature>
<dbReference type="KEGG" id="nmk:CHR53_13235"/>
<keyword evidence="3" id="KW-0813">Transport</keyword>
<evidence type="ECO:0000256" key="6">
    <source>
        <dbReference type="ARBA" id="ARBA00023136"/>
    </source>
</evidence>
<feature type="transmembrane region" description="Helical" evidence="8">
    <location>
        <begin position="388"/>
        <end position="408"/>
    </location>
</feature>
<feature type="transmembrane region" description="Helical" evidence="8">
    <location>
        <begin position="6"/>
        <end position="22"/>
    </location>
</feature>
<evidence type="ECO:0000256" key="4">
    <source>
        <dbReference type="ARBA" id="ARBA00022692"/>
    </source>
</evidence>
<evidence type="ECO:0000256" key="2">
    <source>
        <dbReference type="ARBA" id="ARBA00006434"/>
    </source>
</evidence>
<keyword evidence="5 8" id="KW-1133">Transmembrane helix</keyword>
<evidence type="ECO:0000256" key="8">
    <source>
        <dbReference type="SAM" id="Phobius"/>
    </source>
</evidence>
<keyword evidence="10" id="KW-1185">Reference proteome</keyword>
<dbReference type="InterPro" id="IPR001734">
    <property type="entry name" value="Na/solute_symporter"/>
</dbReference>
<comment type="similarity">
    <text evidence="2 7">Belongs to the sodium:solute symporter (SSF) (TC 2.A.21) family.</text>
</comment>
<protein>
    <submittedName>
        <fullName evidence="9">Sodium:solute symporter</fullName>
    </submittedName>
</protein>
<dbReference type="PANTHER" id="PTHR48086:SF8">
    <property type="entry name" value="MONOCARBOXYLIC ACID PERMEASE"/>
    <property type="match status" value="1"/>
</dbReference>
<organism evidence="9 10">
    <name type="scientific">Neobacillus mesonae</name>
    <dbReference type="NCBI Taxonomy" id="1193713"/>
    <lineage>
        <taxon>Bacteria</taxon>
        <taxon>Bacillati</taxon>
        <taxon>Bacillota</taxon>
        <taxon>Bacilli</taxon>
        <taxon>Bacillales</taxon>
        <taxon>Bacillaceae</taxon>
        <taxon>Neobacillus</taxon>
    </lineage>
</organism>
<dbReference type="PANTHER" id="PTHR48086">
    <property type="entry name" value="SODIUM/PROLINE SYMPORTER-RELATED"/>
    <property type="match status" value="1"/>
</dbReference>
<dbReference type="PROSITE" id="PS50283">
    <property type="entry name" value="NA_SOLUT_SYMP_3"/>
    <property type="match status" value="1"/>
</dbReference>
<evidence type="ECO:0000256" key="1">
    <source>
        <dbReference type="ARBA" id="ARBA00004141"/>
    </source>
</evidence>
<dbReference type="RefSeq" id="WP_066398768.1">
    <property type="nucleotide sequence ID" value="NZ_CP022572.1"/>
</dbReference>
<feature type="transmembrane region" description="Helical" evidence="8">
    <location>
        <begin position="116"/>
        <end position="138"/>
    </location>
</feature>
<dbReference type="AlphaFoldDB" id="A0A3Q9QUR7"/>
<feature type="transmembrane region" description="Helical" evidence="8">
    <location>
        <begin position="420"/>
        <end position="437"/>
    </location>
</feature>
<feature type="transmembrane region" description="Helical" evidence="8">
    <location>
        <begin position="457"/>
        <end position="476"/>
    </location>
</feature>
<feature type="transmembrane region" description="Helical" evidence="8">
    <location>
        <begin position="362"/>
        <end position="382"/>
    </location>
</feature>
<comment type="subcellular location">
    <subcellularLocation>
        <location evidence="1">Membrane</location>
        <topology evidence="1">Multi-pass membrane protein</topology>
    </subcellularLocation>
</comment>
<feature type="transmembrane region" description="Helical" evidence="8">
    <location>
        <begin position="232"/>
        <end position="250"/>
    </location>
</feature>
<reference evidence="9 10" key="1">
    <citation type="submission" date="2017-07" db="EMBL/GenBank/DDBJ databases">
        <title>The complete genome sequence of Bacillus mesonae strain H20-5, an efficient strain improving plant abiotic stress resistance.</title>
        <authorList>
            <person name="Kim S.Y."/>
            <person name="Song H."/>
            <person name="Sang M.K."/>
            <person name="Weon H.-Y."/>
            <person name="Song J."/>
        </authorList>
    </citation>
    <scope>NUCLEOTIDE SEQUENCE [LARGE SCALE GENOMIC DNA]</scope>
    <source>
        <strain evidence="9 10">H20-5</strain>
    </source>
</reference>
<dbReference type="GO" id="GO:0005886">
    <property type="term" value="C:plasma membrane"/>
    <property type="evidence" value="ECO:0007669"/>
    <property type="project" value="TreeGrafter"/>
</dbReference>
<evidence type="ECO:0000313" key="10">
    <source>
        <dbReference type="Proteomes" id="UP000282892"/>
    </source>
</evidence>
<keyword evidence="6 8" id="KW-0472">Membrane</keyword>
<gene>
    <name evidence="9" type="ORF">CHR53_13235</name>
</gene>
<name>A0A3Q9QUR7_9BACI</name>
<dbReference type="STRING" id="1193713.GCA_001636315_05084"/>
<dbReference type="OrthoDB" id="9810181at2"/>
<keyword evidence="4 8" id="KW-0812">Transmembrane</keyword>
<evidence type="ECO:0000256" key="5">
    <source>
        <dbReference type="ARBA" id="ARBA00022989"/>
    </source>
</evidence>
<dbReference type="CDD" id="cd10322">
    <property type="entry name" value="SLC5sbd"/>
    <property type="match status" value="1"/>
</dbReference>
<dbReference type="Pfam" id="PF00474">
    <property type="entry name" value="SSF"/>
    <property type="match status" value="1"/>
</dbReference>
<feature type="transmembrane region" description="Helical" evidence="8">
    <location>
        <begin position="73"/>
        <end position="95"/>
    </location>
</feature>
<feature type="transmembrane region" description="Helical" evidence="8">
    <location>
        <begin position="271"/>
        <end position="297"/>
    </location>
</feature>
<dbReference type="Gene3D" id="1.20.1730.10">
    <property type="entry name" value="Sodium/glucose cotransporter"/>
    <property type="match status" value="1"/>
</dbReference>
<feature type="transmembrane region" description="Helical" evidence="8">
    <location>
        <begin position="317"/>
        <end position="341"/>
    </location>
</feature>
<evidence type="ECO:0000256" key="7">
    <source>
        <dbReference type="RuleBase" id="RU362091"/>
    </source>
</evidence>
<accession>A0A3Q9QUR7</accession>
<dbReference type="InterPro" id="IPR050277">
    <property type="entry name" value="Sodium:Solute_Symporter"/>
</dbReference>
<dbReference type="InterPro" id="IPR038377">
    <property type="entry name" value="Na/Glc_symporter_sf"/>
</dbReference>
<proteinExistence type="inferred from homology"/>
<feature type="transmembrane region" description="Helical" evidence="8">
    <location>
        <begin position="43"/>
        <end position="67"/>
    </location>
</feature>
<evidence type="ECO:0000313" key="9">
    <source>
        <dbReference type="EMBL" id="AZU62167.1"/>
    </source>
</evidence>